<keyword evidence="4" id="KW-1185">Reference proteome</keyword>
<gene>
    <name evidence="3" type="ORF">GCM10017600_77210</name>
</gene>
<reference evidence="3" key="2">
    <citation type="submission" date="2023-01" db="EMBL/GenBank/DDBJ databases">
        <authorList>
            <person name="Sun Q."/>
            <person name="Evtushenko L."/>
        </authorList>
    </citation>
    <scope>NUCLEOTIDE SEQUENCE</scope>
    <source>
        <strain evidence="3">VKM Ac-2007</strain>
    </source>
</reference>
<dbReference type="InterPro" id="IPR041698">
    <property type="entry name" value="Methyltransf_25"/>
</dbReference>
<dbReference type="InterPro" id="IPR029063">
    <property type="entry name" value="SAM-dependent_MTases_sf"/>
</dbReference>
<organism evidence="3 4">
    <name type="scientific">Streptosporangium carneum</name>
    <dbReference type="NCBI Taxonomy" id="47481"/>
    <lineage>
        <taxon>Bacteria</taxon>
        <taxon>Bacillati</taxon>
        <taxon>Actinomycetota</taxon>
        <taxon>Actinomycetes</taxon>
        <taxon>Streptosporangiales</taxon>
        <taxon>Streptosporangiaceae</taxon>
        <taxon>Streptosporangium</taxon>
    </lineage>
</organism>
<evidence type="ECO:0000259" key="2">
    <source>
        <dbReference type="Pfam" id="PF13649"/>
    </source>
</evidence>
<protein>
    <submittedName>
        <fullName evidence="3">Methyltransferase</fullName>
    </submittedName>
</protein>
<dbReference type="AlphaFoldDB" id="A0A9W6IAV3"/>
<evidence type="ECO:0000313" key="4">
    <source>
        <dbReference type="Proteomes" id="UP001143474"/>
    </source>
</evidence>
<reference evidence="3" key="1">
    <citation type="journal article" date="2014" name="Int. J. Syst. Evol. Microbiol.">
        <title>Complete genome sequence of Corynebacterium casei LMG S-19264T (=DSM 44701T), isolated from a smear-ripened cheese.</title>
        <authorList>
            <consortium name="US DOE Joint Genome Institute (JGI-PGF)"/>
            <person name="Walter F."/>
            <person name="Albersmeier A."/>
            <person name="Kalinowski J."/>
            <person name="Ruckert C."/>
        </authorList>
    </citation>
    <scope>NUCLEOTIDE SEQUENCE</scope>
    <source>
        <strain evidence="3">VKM Ac-2007</strain>
    </source>
</reference>
<dbReference type="EMBL" id="BSEV01000031">
    <property type="protein sequence ID" value="GLK14309.1"/>
    <property type="molecule type" value="Genomic_DNA"/>
</dbReference>
<evidence type="ECO:0000313" key="3">
    <source>
        <dbReference type="EMBL" id="GLK14309.1"/>
    </source>
</evidence>
<proteinExistence type="predicted"/>
<sequence length="257" mass="27568">MTGPRSLSGESGLTPGAAPGALNCRFEHESPAHGRAVSGAGGLSSSAMTDSPYLRATAQAYDAVAGRYADFVRGELAQVPLDRAVLAAFAEFVRAAGAGPVAEFGCGPGRVTAHLRDLGLDVFGVDLSPAMIDLARRAYPDLSFEVGSMDALDLADGKLGGIVAWYSIIHTPPEELRSYFAEFRRVLAPEGHLLLAFFESEGGPVTVFDHAVTPAYRWPIDDLAELAREVEFVEVGRMLREPREGERFRRGHLLLRG</sequence>
<dbReference type="InterPro" id="IPR050508">
    <property type="entry name" value="Methyltransf_Superfamily"/>
</dbReference>
<dbReference type="GO" id="GO:0008168">
    <property type="term" value="F:methyltransferase activity"/>
    <property type="evidence" value="ECO:0007669"/>
    <property type="project" value="UniProtKB-KW"/>
</dbReference>
<keyword evidence="3" id="KW-0808">Transferase</keyword>
<feature type="region of interest" description="Disordered" evidence="1">
    <location>
        <begin position="1"/>
        <end position="22"/>
    </location>
</feature>
<evidence type="ECO:0000256" key="1">
    <source>
        <dbReference type="SAM" id="MobiDB-lite"/>
    </source>
</evidence>
<keyword evidence="3" id="KW-0489">Methyltransferase</keyword>
<dbReference type="GO" id="GO:0032259">
    <property type="term" value="P:methylation"/>
    <property type="evidence" value="ECO:0007669"/>
    <property type="project" value="UniProtKB-KW"/>
</dbReference>
<accession>A0A9W6IAV3</accession>
<feature type="domain" description="Methyltransferase" evidence="2">
    <location>
        <begin position="101"/>
        <end position="191"/>
    </location>
</feature>
<dbReference type="Pfam" id="PF13649">
    <property type="entry name" value="Methyltransf_25"/>
    <property type="match status" value="1"/>
</dbReference>
<name>A0A9W6IAV3_9ACTN</name>
<dbReference type="CDD" id="cd02440">
    <property type="entry name" value="AdoMet_MTases"/>
    <property type="match status" value="1"/>
</dbReference>
<dbReference type="PANTHER" id="PTHR42912">
    <property type="entry name" value="METHYLTRANSFERASE"/>
    <property type="match status" value="1"/>
</dbReference>
<dbReference type="Gene3D" id="3.40.50.150">
    <property type="entry name" value="Vaccinia Virus protein VP39"/>
    <property type="match status" value="1"/>
</dbReference>
<comment type="caution">
    <text evidence="3">The sequence shown here is derived from an EMBL/GenBank/DDBJ whole genome shotgun (WGS) entry which is preliminary data.</text>
</comment>
<dbReference type="SUPFAM" id="SSF53335">
    <property type="entry name" value="S-adenosyl-L-methionine-dependent methyltransferases"/>
    <property type="match status" value="1"/>
</dbReference>
<dbReference type="Proteomes" id="UP001143474">
    <property type="component" value="Unassembled WGS sequence"/>
</dbReference>